<name>A0A926HRL1_9FIRM</name>
<sequence length="347" mass="38840">MNVLVTGGAGFIGSAFLRRMLARHPADRFVNLDLLTYAASREALEGLQGASNYRFQKGDIADRELVFALFAQENFDVVVNFAAESHVDRSIRDPSLFLRTNLLGTQVLLDAALHFGVSRFHQVSTDEVYGELPLESTAQFTEDTPLRPSSPYSASKAGADLLAFSYHRTYGLPVTVSRCTNNFGPYQHPEKLIPHAIQCAQNGQPVPVYGTGNHVRDWIFVEDHCSAIECILQNGQPGELYLISAEEPRDNLSLVREILRLLGKPETQLQFVADRPGHDRRYALSAEKLRRTLSWRPEHRFAESLRKTVEWYVENPWALKRPGGVSFTEKEGSGEHVLSDRDSASAL</sequence>
<evidence type="ECO:0000313" key="12">
    <source>
        <dbReference type="Proteomes" id="UP000651482"/>
    </source>
</evidence>
<evidence type="ECO:0000256" key="9">
    <source>
        <dbReference type="SAM" id="MobiDB-lite"/>
    </source>
</evidence>
<protein>
    <recommendedName>
        <fullName evidence="5 8">dTDP-glucose 4,6-dehydratase</fullName>
        <ecNumber evidence="4 8">4.2.1.46</ecNumber>
    </recommendedName>
</protein>
<dbReference type="NCBIfam" id="TIGR01181">
    <property type="entry name" value="dTDP_gluc_dehyt"/>
    <property type="match status" value="1"/>
</dbReference>
<reference evidence="11" key="1">
    <citation type="submission" date="2020-08" db="EMBL/GenBank/DDBJ databases">
        <title>Genome public.</title>
        <authorList>
            <person name="Liu C."/>
            <person name="Sun Q."/>
        </authorList>
    </citation>
    <scope>NUCLEOTIDE SEQUENCE</scope>
    <source>
        <strain evidence="11">NSJ-40</strain>
    </source>
</reference>
<evidence type="ECO:0000256" key="8">
    <source>
        <dbReference type="RuleBase" id="RU004473"/>
    </source>
</evidence>
<dbReference type="PANTHER" id="PTHR43000">
    <property type="entry name" value="DTDP-D-GLUCOSE 4,6-DEHYDRATASE-RELATED"/>
    <property type="match status" value="1"/>
</dbReference>
<evidence type="ECO:0000256" key="4">
    <source>
        <dbReference type="ARBA" id="ARBA00011990"/>
    </source>
</evidence>
<dbReference type="EMBL" id="JACRSN010000001">
    <property type="protein sequence ID" value="MBC8532446.1"/>
    <property type="molecule type" value="Genomic_DNA"/>
</dbReference>
<evidence type="ECO:0000256" key="6">
    <source>
        <dbReference type="ARBA" id="ARBA00023027"/>
    </source>
</evidence>
<evidence type="ECO:0000256" key="1">
    <source>
        <dbReference type="ARBA" id="ARBA00001539"/>
    </source>
</evidence>
<accession>A0A926HRL1</accession>
<evidence type="ECO:0000256" key="3">
    <source>
        <dbReference type="ARBA" id="ARBA00008178"/>
    </source>
</evidence>
<dbReference type="CDD" id="cd05246">
    <property type="entry name" value="dTDP_GD_SDR_e"/>
    <property type="match status" value="1"/>
</dbReference>
<evidence type="ECO:0000259" key="10">
    <source>
        <dbReference type="Pfam" id="PF16363"/>
    </source>
</evidence>
<comment type="cofactor">
    <cofactor evidence="2 8">
        <name>NAD(+)</name>
        <dbReference type="ChEBI" id="CHEBI:57540"/>
    </cofactor>
</comment>
<gene>
    <name evidence="11" type="primary">rfbB</name>
    <name evidence="11" type="ORF">IAG03_00215</name>
</gene>
<feature type="region of interest" description="Disordered" evidence="9">
    <location>
        <begin position="324"/>
        <end position="347"/>
    </location>
</feature>
<keyword evidence="6" id="KW-0520">NAD</keyword>
<dbReference type="InterPro" id="IPR016040">
    <property type="entry name" value="NAD(P)-bd_dom"/>
</dbReference>
<comment type="catalytic activity">
    <reaction evidence="1 8">
        <text>dTDP-alpha-D-glucose = dTDP-4-dehydro-6-deoxy-alpha-D-glucose + H2O</text>
        <dbReference type="Rhea" id="RHEA:17221"/>
        <dbReference type="ChEBI" id="CHEBI:15377"/>
        <dbReference type="ChEBI" id="CHEBI:57477"/>
        <dbReference type="ChEBI" id="CHEBI:57649"/>
        <dbReference type="EC" id="4.2.1.46"/>
    </reaction>
</comment>
<dbReference type="AlphaFoldDB" id="A0A926HRL1"/>
<proteinExistence type="inferred from homology"/>
<dbReference type="Gene3D" id="3.90.25.10">
    <property type="entry name" value="UDP-galactose 4-epimerase, domain 1"/>
    <property type="match status" value="1"/>
</dbReference>
<dbReference type="GO" id="GO:0008460">
    <property type="term" value="F:dTDP-glucose 4,6-dehydratase activity"/>
    <property type="evidence" value="ECO:0007669"/>
    <property type="project" value="UniProtKB-EC"/>
</dbReference>
<evidence type="ECO:0000313" key="11">
    <source>
        <dbReference type="EMBL" id="MBC8532446.1"/>
    </source>
</evidence>
<dbReference type="InterPro" id="IPR036291">
    <property type="entry name" value="NAD(P)-bd_dom_sf"/>
</dbReference>
<comment type="similarity">
    <text evidence="3 8">Belongs to the NAD(P)-dependent epimerase/dehydratase family. dTDP-glucose dehydratase subfamily.</text>
</comment>
<dbReference type="InterPro" id="IPR005888">
    <property type="entry name" value="dTDP_Gluc_deHydtase"/>
</dbReference>
<dbReference type="EC" id="4.2.1.46" evidence="4 8"/>
<dbReference type="Pfam" id="PF16363">
    <property type="entry name" value="GDP_Man_Dehyd"/>
    <property type="match status" value="1"/>
</dbReference>
<evidence type="ECO:0000256" key="5">
    <source>
        <dbReference type="ARBA" id="ARBA00016977"/>
    </source>
</evidence>
<feature type="compositionally biased region" description="Basic and acidic residues" evidence="9">
    <location>
        <begin position="328"/>
        <end position="347"/>
    </location>
</feature>
<keyword evidence="12" id="KW-1185">Reference proteome</keyword>
<feature type="domain" description="NAD(P)-binding" evidence="10">
    <location>
        <begin position="4"/>
        <end position="308"/>
    </location>
</feature>
<dbReference type="RefSeq" id="WP_249317624.1">
    <property type="nucleotide sequence ID" value="NZ_JACRSN010000001.1"/>
</dbReference>
<evidence type="ECO:0000256" key="7">
    <source>
        <dbReference type="ARBA" id="ARBA00023239"/>
    </source>
</evidence>
<organism evidence="11 12">
    <name type="scientific">Yeguia hominis</name>
    <dbReference type="NCBI Taxonomy" id="2763662"/>
    <lineage>
        <taxon>Bacteria</taxon>
        <taxon>Bacillati</taxon>
        <taxon>Bacillota</taxon>
        <taxon>Clostridia</taxon>
        <taxon>Eubacteriales</taxon>
        <taxon>Yeguiaceae</taxon>
        <taxon>Yeguia</taxon>
    </lineage>
</organism>
<dbReference type="FunFam" id="3.40.50.720:FF:000304">
    <property type="entry name" value="UDP-glucose 4,6-dehydratase"/>
    <property type="match status" value="1"/>
</dbReference>
<dbReference type="GO" id="GO:0009225">
    <property type="term" value="P:nucleotide-sugar metabolic process"/>
    <property type="evidence" value="ECO:0007669"/>
    <property type="project" value="InterPro"/>
</dbReference>
<keyword evidence="7 8" id="KW-0456">Lyase</keyword>
<dbReference type="Proteomes" id="UP000651482">
    <property type="component" value="Unassembled WGS sequence"/>
</dbReference>
<dbReference type="SUPFAM" id="SSF51735">
    <property type="entry name" value="NAD(P)-binding Rossmann-fold domains"/>
    <property type="match status" value="1"/>
</dbReference>
<dbReference type="Gene3D" id="3.40.50.720">
    <property type="entry name" value="NAD(P)-binding Rossmann-like Domain"/>
    <property type="match status" value="1"/>
</dbReference>
<comment type="caution">
    <text evidence="11">The sequence shown here is derived from an EMBL/GenBank/DDBJ whole genome shotgun (WGS) entry which is preliminary data.</text>
</comment>
<evidence type="ECO:0000256" key="2">
    <source>
        <dbReference type="ARBA" id="ARBA00001911"/>
    </source>
</evidence>